<feature type="compositionally biased region" description="Gly residues" evidence="1">
    <location>
        <begin position="233"/>
        <end position="242"/>
    </location>
</feature>
<accession>A0A5A7QBQ3</accession>
<dbReference type="AlphaFoldDB" id="A0A5A7QBQ3"/>
<proteinExistence type="predicted"/>
<sequence length="273" mass="28361">MPPSGNSRLLLPPQPLCSVLELQQRLLFQWGPLKRAPHEKRKWGREKIPPQVPDLLLRLPVQPIGQPDHLLHVGLHLDGQLVQIVAAVVGGTVLEPRHLGDEVGFGADEASDPEPLLALADEEESIVGEALVPDDLADAADVRGAGGGSVGVDRAEAEVGVEEGVHHHPVLEIEDVDGEGGAGEEDGGEGEKGELDGVVGFRGIGVVIIREGGSGAGKGDGPAPPQVGKGEEAGGGGFGAMGGELRRRRVSGNVEAAAKPLEGLLRRPEPKIH</sequence>
<feature type="region of interest" description="Disordered" evidence="1">
    <location>
        <begin position="212"/>
        <end position="243"/>
    </location>
</feature>
<comment type="caution">
    <text evidence="2">The sequence shown here is derived from an EMBL/GenBank/DDBJ whole genome shotgun (WGS) entry which is preliminary data.</text>
</comment>
<dbReference type="Proteomes" id="UP000325081">
    <property type="component" value="Unassembled WGS sequence"/>
</dbReference>
<evidence type="ECO:0000313" key="3">
    <source>
        <dbReference type="Proteomes" id="UP000325081"/>
    </source>
</evidence>
<protein>
    <submittedName>
        <fullName evidence="2">CW-type Zinc Finger</fullName>
    </submittedName>
</protein>
<feature type="region of interest" description="Disordered" evidence="1">
    <location>
        <begin position="175"/>
        <end position="195"/>
    </location>
</feature>
<feature type="compositionally biased region" description="Acidic residues" evidence="1">
    <location>
        <begin position="175"/>
        <end position="188"/>
    </location>
</feature>
<reference evidence="3" key="1">
    <citation type="journal article" date="2019" name="Curr. Biol.">
        <title>Genome Sequence of Striga asiatica Provides Insight into the Evolution of Plant Parasitism.</title>
        <authorList>
            <person name="Yoshida S."/>
            <person name="Kim S."/>
            <person name="Wafula E.K."/>
            <person name="Tanskanen J."/>
            <person name="Kim Y.M."/>
            <person name="Honaas L."/>
            <person name="Yang Z."/>
            <person name="Spallek T."/>
            <person name="Conn C.E."/>
            <person name="Ichihashi Y."/>
            <person name="Cheong K."/>
            <person name="Cui S."/>
            <person name="Der J.P."/>
            <person name="Gundlach H."/>
            <person name="Jiao Y."/>
            <person name="Hori C."/>
            <person name="Ishida J.K."/>
            <person name="Kasahara H."/>
            <person name="Kiba T."/>
            <person name="Kim M.S."/>
            <person name="Koo N."/>
            <person name="Laohavisit A."/>
            <person name="Lee Y.H."/>
            <person name="Lumba S."/>
            <person name="McCourt P."/>
            <person name="Mortimer J.C."/>
            <person name="Mutuku J.M."/>
            <person name="Nomura T."/>
            <person name="Sasaki-Sekimoto Y."/>
            <person name="Seto Y."/>
            <person name="Wang Y."/>
            <person name="Wakatake T."/>
            <person name="Sakakibara H."/>
            <person name="Demura T."/>
            <person name="Yamaguchi S."/>
            <person name="Yoneyama K."/>
            <person name="Manabe R.I."/>
            <person name="Nelson D.C."/>
            <person name="Schulman A.H."/>
            <person name="Timko M.P."/>
            <person name="dePamphilis C.W."/>
            <person name="Choi D."/>
            <person name="Shirasu K."/>
        </authorList>
    </citation>
    <scope>NUCLEOTIDE SEQUENCE [LARGE SCALE GENOMIC DNA]</scope>
    <source>
        <strain evidence="3">cv. UVA1</strain>
    </source>
</reference>
<evidence type="ECO:0000256" key="1">
    <source>
        <dbReference type="SAM" id="MobiDB-lite"/>
    </source>
</evidence>
<name>A0A5A7QBQ3_STRAF</name>
<dbReference type="EMBL" id="BKCP01006360">
    <property type="protein sequence ID" value="GER42484.1"/>
    <property type="molecule type" value="Genomic_DNA"/>
</dbReference>
<gene>
    <name evidence="2" type="ORF">STAS_19278</name>
</gene>
<evidence type="ECO:0000313" key="2">
    <source>
        <dbReference type="EMBL" id="GER42484.1"/>
    </source>
</evidence>
<organism evidence="2 3">
    <name type="scientific">Striga asiatica</name>
    <name type="common">Asiatic witchweed</name>
    <name type="synonym">Buchnera asiatica</name>
    <dbReference type="NCBI Taxonomy" id="4170"/>
    <lineage>
        <taxon>Eukaryota</taxon>
        <taxon>Viridiplantae</taxon>
        <taxon>Streptophyta</taxon>
        <taxon>Embryophyta</taxon>
        <taxon>Tracheophyta</taxon>
        <taxon>Spermatophyta</taxon>
        <taxon>Magnoliopsida</taxon>
        <taxon>eudicotyledons</taxon>
        <taxon>Gunneridae</taxon>
        <taxon>Pentapetalae</taxon>
        <taxon>asterids</taxon>
        <taxon>lamiids</taxon>
        <taxon>Lamiales</taxon>
        <taxon>Orobanchaceae</taxon>
        <taxon>Buchnereae</taxon>
        <taxon>Striga</taxon>
    </lineage>
</organism>
<keyword evidence="3" id="KW-1185">Reference proteome</keyword>